<evidence type="ECO:0000313" key="1">
    <source>
        <dbReference type="EMBL" id="CAJ2659827.1"/>
    </source>
</evidence>
<dbReference type="Proteomes" id="UP001177021">
    <property type="component" value="Unassembled WGS sequence"/>
</dbReference>
<sequence>MPPSWGADRIGASLGSHRPTVSLNFRAWWRRKVRSLAVLFSAANWDRSPASHFWFQNFEDLAVGHFYRRAHDILASCKAYMEGVQVGCLVKGGVQDVDEDGGKNSDKFKADLIGYVKLLVKEFEKLGVKDCQKFIMSSTPVGADSSETVSFETDGSKTDSFETDYSETDSFETNSTETVCTTGSRK</sequence>
<proteinExistence type="predicted"/>
<organism evidence="1 2">
    <name type="scientific">Trifolium pratense</name>
    <name type="common">Red clover</name>
    <dbReference type="NCBI Taxonomy" id="57577"/>
    <lineage>
        <taxon>Eukaryota</taxon>
        <taxon>Viridiplantae</taxon>
        <taxon>Streptophyta</taxon>
        <taxon>Embryophyta</taxon>
        <taxon>Tracheophyta</taxon>
        <taxon>Spermatophyta</taxon>
        <taxon>Magnoliopsida</taxon>
        <taxon>eudicotyledons</taxon>
        <taxon>Gunneridae</taxon>
        <taxon>Pentapetalae</taxon>
        <taxon>rosids</taxon>
        <taxon>fabids</taxon>
        <taxon>Fabales</taxon>
        <taxon>Fabaceae</taxon>
        <taxon>Papilionoideae</taxon>
        <taxon>50 kb inversion clade</taxon>
        <taxon>NPAAA clade</taxon>
        <taxon>Hologalegina</taxon>
        <taxon>IRL clade</taxon>
        <taxon>Trifolieae</taxon>
        <taxon>Trifolium</taxon>
    </lineage>
</organism>
<evidence type="ECO:0000313" key="2">
    <source>
        <dbReference type="Proteomes" id="UP001177021"/>
    </source>
</evidence>
<comment type="caution">
    <text evidence="1">The sequence shown here is derived from an EMBL/GenBank/DDBJ whole genome shotgun (WGS) entry which is preliminary data.</text>
</comment>
<dbReference type="EMBL" id="CASHSV030000311">
    <property type="protein sequence ID" value="CAJ2659827.1"/>
    <property type="molecule type" value="Genomic_DNA"/>
</dbReference>
<accession>A0ACB0KRK8</accession>
<protein>
    <submittedName>
        <fullName evidence="1">Uncharacterized protein</fullName>
    </submittedName>
</protein>
<reference evidence="1" key="1">
    <citation type="submission" date="2023-10" db="EMBL/GenBank/DDBJ databases">
        <authorList>
            <person name="Rodriguez Cubillos JULIANA M."/>
            <person name="De Vega J."/>
        </authorList>
    </citation>
    <scope>NUCLEOTIDE SEQUENCE</scope>
</reference>
<name>A0ACB0KRK8_TRIPR</name>
<keyword evidence="2" id="KW-1185">Reference proteome</keyword>
<gene>
    <name evidence="1" type="ORF">MILVUS5_LOCUS25903</name>
</gene>